<reference evidence="1 2" key="1">
    <citation type="submission" date="2018-11" db="EMBL/GenBank/DDBJ databases">
        <authorList>
            <consortium name="Pathogen Informatics"/>
        </authorList>
    </citation>
    <scope>NUCLEOTIDE SEQUENCE [LARGE SCALE GENOMIC DNA]</scope>
</reference>
<evidence type="ECO:0000313" key="2">
    <source>
        <dbReference type="Proteomes" id="UP000281553"/>
    </source>
</evidence>
<dbReference type="Proteomes" id="UP000281553">
    <property type="component" value="Unassembled WGS sequence"/>
</dbReference>
<evidence type="ECO:0000313" key="1">
    <source>
        <dbReference type="EMBL" id="VDN39464.1"/>
    </source>
</evidence>
<organism evidence="1 2">
    <name type="scientific">Dibothriocephalus latus</name>
    <name type="common">Fish tapeworm</name>
    <name type="synonym">Diphyllobothrium latum</name>
    <dbReference type="NCBI Taxonomy" id="60516"/>
    <lineage>
        <taxon>Eukaryota</taxon>
        <taxon>Metazoa</taxon>
        <taxon>Spiralia</taxon>
        <taxon>Lophotrochozoa</taxon>
        <taxon>Platyhelminthes</taxon>
        <taxon>Cestoda</taxon>
        <taxon>Eucestoda</taxon>
        <taxon>Diphyllobothriidea</taxon>
        <taxon>Diphyllobothriidae</taxon>
        <taxon>Dibothriocephalus</taxon>
    </lineage>
</organism>
<proteinExistence type="predicted"/>
<keyword evidence="2" id="KW-1185">Reference proteome</keyword>
<gene>
    <name evidence="1" type="ORF">DILT_LOCUS17889</name>
</gene>
<accession>A0A3P7NA36</accession>
<dbReference type="EMBL" id="UYRU01095566">
    <property type="protein sequence ID" value="VDN39464.1"/>
    <property type="molecule type" value="Genomic_DNA"/>
</dbReference>
<dbReference type="OrthoDB" id="8063321at2759"/>
<protein>
    <submittedName>
        <fullName evidence="1">Uncharacterized protein</fullName>
    </submittedName>
</protein>
<name>A0A3P7NA36_DIBLA</name>
<dbReference type="AlphaFoldDB" id="A0A3P7NA36"/>
<sequence length="78" mass="9066">MMSEDYRYQLQLQNGDAHIEFYSAIFNMALISIENILVGVGREQLHTYRFPLLDRSVGNQLLTELQREVCYNVIELAA</sequence>